<organism evidence="1 2">
    <name type="scientific">Cardiocondyla obscurior</name>
    <dbReference type="NCBI Taxonomy" id="286306"/>
    <lineage>
        <taxon>Eukaryota</taxon>
        <taxon>Metazoa</taxon>
        <taxon>Ecdysozoa</taxon>
        <taxon>Arthropoda</taxon>
        <taxon>Hexapoda</taxon>
        <taxon>Insecta</taxon>
        <taxon>Pterygota</taxon>
        <taxon>Neoptera</taxon>
        <taxon>Endopterygota</taxon>
        <taxon>Hymenoptera</taxon>
        <taxon>Apocrita</taxon>
        <taxon>Aculeata</taxon>
        <taxon>Formicoidea</taxon>
        <taxon>Formicidae</taxon>
        <taxon>Myrmicinae</taxon>
        <taxon>Cardiocondyla</taxon>
    </lineage>
</organism>
<protein>
    <submittedName>
        <fullName evidence="1">Uncharacterized protein</fullName>
    </submittedName>
</protein>
<reference evidence="1 2" key="1">
    <citation type="submission" date="2023-03" db="EMBL/GenBank/DDBJ databases">
        <title>High recombination rates correlate with genetic variation in Cardiocondyla obscurior ants.</title>
        <authorList>
            <person name="Errbii M."/>
        </authorList>
    </citation>
    <scope>NUCLEOTIDE SEQUENCE [LARGE SCALE GENOMIC DNA]</scope>
    <source>
        <strain evidence="1">Alpha-2009</strain>
        <tissue evidence="1">Whole body</tissue>
    </source>
</reference>
<proteinExistence type="predicted"/>
<name>A0AAW2ERU9_9HYME</name>
<dbReference type="Proteomes" id="UP001430953">
    <property type="component" value="Unassembled WGS sequence"/>
</dbReference>
<accession>A0AAW2ERU9</accession>
<dbReference type="EMBL" id="JADYXP020000019">
    <property type="protein sequence ID" value="KAL0105139.1"/>
    <property type="molecule type" value="Genomic_DNA"/>
</dbReference>
<sequence>MPYIRTYKLGFFEYRENVVYAREKDVSSEVGAEKSDILGEMRTLPRYRCISYTPTVFDTLCVLYFMHLRRGHGRKDVTDLVSELIYRHDYLTFHGPVEEERNRRLK</sequence>
<evidence type="ECO:0000313" key="1">
    <source>
        <dbReference type="EMBL" id="KAL0105139.1"/>
    </source>
</evidence>
<dbReference type="AlphaFoldDB" id="A0AAW2ERU9"/>
<comment type="caution">
    <text evidence="1">The sequence shown here is derived from an EMBL/GenBank/DDBJ whole genome shotgun (WGS) entry which is preliminary data.</text>
</comment>
<gene>
    <name evidence="1" type="ORF">PUN28_016648</name>
</gene>
<keyword evidence="2" id="KW-1185">Reference proteome</keyword>
<evidence type="ECO:0000313" key="2">
    <source>
        <dbReference type="Proteomes" id="UP001430953"/>
    </source>
</evidence>